<proteinExistence type="predicted"/>
<feature type="region of interest" description="Disordered" evidence="1">
    <location>
        <begin position="72"/>
        <end position="130"/>
    </location>
</feature>
<organism evidence="2 3">
    <name type="scientific">Thalassiosira oceanica</name>
    <name type="common">Marine diatom</name>
    <dbReference type="NCBI Taxonomy" id="159749"/>
    <lineage>
        <taxon>Eukaryota</taxon>
        <taxon>Sar</taxon>
        <taxon>Stramenopiles</taxon>
        <taxon>Ochrophyta</taxon>
        <taxon>Bacillariophyta</taxon>
        <taxon>Coscinodiscophyceae</taxon>
        <taxon>Thalassiosirophycidae</taxon>
        <taxon>Thalassiosirales</taxon>
        <taxon>Thalassiosiraceae</taxon>
        <taxon>Thalassiosira</taxon>
    </lineage>
</organism>
<reference evidence="2 3" key="1">
    <citation type="journal article" date="2012" name="Genome Biol.">
        <title>Genome and low-iron response of an oceanic diatom adapted to chronic iron limitation.</title>
        <authorList>
            <person name="Lommer M."/>
            <person name="Specht M."/>
            <person name="Roy A.S."/>
            <person name="Kraemer L."/>
            <person name="Andreson R."/>
            <person name="Gutowska M.A."/>
            <person name="Wolf J."/>
            <person name="Bergner S.V."/>
            <person name="Schilhabel M.B."/>
            <person name="Klostermeier U.C."/>
            <person name="Beiko R.G."/>
            <person name="Rosenstiel P."/>
            <person name="Hippler M."/>
            <person name="Laroche J."/>
        </authorList>
    </citation>
    <scope>NUCLEOTIDE SEQUENCE [LARGE SCALE GENOMIC DNA]</scope>
    <source>
        <strain evidence="2 3">CCMP1005</strain>
    </source>
</reference>
<dbReference type="EMBL" id="AGNL01020334">
    <property type="protein sequence ID" value="EJK61173.1"/>
    <property type="molecule type" value="Genomic_DNA"/>
</dbReference>
<sequence>MFGSLLSVGAPPVCLLPPSCSLTPCASRGSGQPAFVASQALLVRSAETQKRAGLSELARVVALSFFARLTDAHTTAKGDGRRRDGHAGSGDDSEGGRAAARSPQGGLTLTPTSNLQPGDGGDGHARGGEQ</sequence>
<dbReference type="AlphaFoldDB" id="K0S543"/>
<accession>K0S543</accession>
<evidence type="ECO:0000313" key="3">
    <source>
        <dbReference type="Proteomes" id="UP000266841"/>
    </source>
</evidence>
<evidence type="ECO:0000313" key="2">
    <source>
        <dbReference type="EMBL" id="EJK61173.1"/>
    </source>
</evidence>
<protein>
    <submittedName>
        <fullName evidence="2">Uncharacterized protein</fullName>
    </submittedName>
</protein>
<feature type="compositionally biased region" description="Polar residues" evidence="1">
    <location>
        <begin position="105"/>
        <end position="116"/>
    </location>
</feature>
<evidence type="ECO:0000256" key="1">
    <source>
        <dbReference type="SAM" id="MobiDB-lite"/>
    </source>
</evidence>
<dbReference type="Proteomes" id="UP000266841">
    <property type="component" value="Unassembled WGS sequence"/>
</dbReference>
<feature type="compositionally biased region" description="Basic and acidic residues" evidence="1">
    <location>
        <begin position="72"/>
        <end position="86"/>
    </location>
</feature>
<gene>
    <name evidence="2" type="ORF">THAOC_18386</name>
</gene>
<feature type="compositionally biased region" description="Basic and acidic residues" evidence="1">
    <location>
        <begin position="121"/>
        <end position="130"/>
    </location>
</feature>
<comment type="caution">
    <text evidence="2">The sequence shown here is derived from an EMBL/GenBank/DDBJ whole genome shotgun (WGS) entry which is preliminary data.</text>
</comment>
<keyword evidence="3" id="KW-1185">Reference proteome</keyword>
<name>K0S543_THAOC</name>